<proteinExistence type="predicted"/>
<sequence length="375" mass="41417">MGLNAKKNILLMGHVDGLGGAQIAYRELIDFVKAEGHNLKVINITDDKNGGRAADASHILGRIEHKTPGLFDKVKKYRSLLSAAKQAKSFKPDVFVSIGLSNSSNFITHYLNNNCFKIAQDFIANRSQKEEIWNKSRSSFNGIAVQAPSMLTYWQTNLTDASGLNWLPCFPAPPVNGVLRKKDDNSEKQQIKLAYFGRLAGNKGLPLLFNTLATLPDKQNIALHLWGKGEEEANLRKLAAELNLTGIVTFKGGYPADREGAELMASYDGLVLTSTEMEGLPLVLLESMAYGLPFMATNIGAIGDCCIDNPDAVLVEPDQHSISEGLSKLISHIKAGAFDPERLKNYYDQNFSHNVMADRWRTCLNNPKLFFDEVQ</sequence>
<evidence type="ECO:0000313" key="3">
    <source>
        <dbReference type="Proteomes" id="UP001199919"/>
    </source>
</evidence>
<dbReference type="EC" id="2.4.-.-" evidence="2"/>
<reference evidence="2 3" key="1">
    <citation type="submission" date="2021-12" db="EMBL/GenBank/DDBJ databases">
        <title>Mucilaginibacter roseus genome.</title>
        <authorList>
            <person name="Ferreira J.R."/>
            <person name="Newman J.D."/>
        </authorList>
    </citation>
    <scope>NUCLEOTIDE SEQUENCE [LARGE SCALE GENOMIC DNA]</scope>
    <source>
        <strain evidence="2 3">LMG 28454</strain>
    </source>
</reference>
<dbReference type="PANTHER" id="PTHR12526">
    <property type="entry name" value="GLYCOSYLTRANSFERASE"/>
    <property type="match status" value="1"/>
</dbReference>
<dbReference type="EMBL" id="JAJPWV010000001">
    <property type="protein sequence ID" value="MCD8739748.1"/>
    <property type="molecule type" value="Genomic_DNA"/>
</dbReference>
<keyword evidence="3" id="KW-1185">Reference proteome</keyword>
<accession>A0ABS8U2J3</accession>
<name>A0ABS8U2J3_9SPHI</name>
<dbReference type="Proteomes" id="UP001199919">
    <property type="component" value="Unassembled WGS sequence"/>
</dbReference>
<protein>
    <submittedName>
        <fullName evidence="2">Glycosyltransferase</fullName>
        <ecNumber evidence="2">2.4.-.-</ecNumber>
    </submittedName>
</protein>
<organism evidence="2 3">
    <name type="scientific">Mucilaginibacter roseus</name>
    <dbReference type="NCBI Taxonomy" id="1528868"/>
    <lineage>
        <taxon>Bacteria</taxon>
        <taxon>Pseudomonadati</taxon>
        <taxon>Bacteroidota</taxon>
        <taxon>Sphingobacteriia</taxon>
        <taxon>Sphingobacteriales</taxon>
        <taxon>Sphingobacteriaceae</taxon>
        <taxon>Mucilaginibacter</taxon>
    </lineage>
</organism>
<dbReference type="GO" id="GO:0016757">
    <property type="term" value="F:glycosyltransferase activity"/>
    <property type="evidence" value="ECO:0007669"/>
    <property type="project" value="UniProtKB-KW"/>
</dbReference>
<dbReference type="SUPFAM" id="SSF53756">
    <property type="entry name" value="UDP-Glycosyltransferase/glycogen phosphorylase"/>
    <property type="match status" value="1"/>
</dbReference>
<dbReference type="InterPro" id="IPR001296">
    <property type="entry name" value="Glyco_trans_1"/>
</dbReference>
<dbReference type="Pfam" id="PF00534">
    <property type="entry name" value="Glycos_transf_1"/>
    <property type="match status" value="1"/>
</dbReference>
<evidence type="ECO:0000259" key="1">
    <source>
        <dbReference type="Pfam" id="PF00534"/>
    </source>
</evidence>
<evidence type="ECO:0000313" key="2">
    <source>
        <dbReference type="EMBL" id="MCD8739748.1"/>
    </source>
</evidence>
<dbReference type="RefSeq" id="WP_232175716.1">
    <property type="nucleotide sequence ID" value="NZ_JAJPWV010000001.1"/>
</dbReference>
<keyword evidence="2" id="KW-0328">Glycosyltransferase</keyword>
<feature type="domain" description="Glycosyl transferase family 1" evidence="1">
    <location>
        <begin position="182"/>
        <end position="331"/>
    </location>
</feature>
<gene>
    <name evidence="2" type="ORF">LT679_03960</name>
</gene>
<comment type="caution">
    <text evidence="2">The sequence shown here is derived from an EMBL/GenBank/DDBJ whole genome shotgun (WGS) entry which is preliminary data.</text>
</comment>
<dbReference type="Gene3D" id="3.40.50.2000">
    <property type="entry name" value="Glycogen Phosphorylase B"/>
    <property type="match status" value="1"/>
</dbReference>
<keyword evidence="2" id="KW-0808">Transferase</keyword>